<keyword evidence="2" id="KW-1185">Reference proteome</keyword>
<dbReference type="EMBL" id="CAQI01000025">
    <property type="protein sequence ID" value="CCQ44339.1"/>
    <property type="molecule type" value="Genomic_DNA"/>
</dbReference>
<evidence type="ECO:0000313" key="2">
    <source>
        <dbReference type="Proteomes" id="UP000035722"/>
    </source>
</evidence>
<name>A0A024GXW7_9MICC</name>
<proteinExistence type="predicted"/>
<dbReference type="RefSeq" id="WP_050053408.1">
    <property type="nucleotide sequence ID" value="NZ_CAQI01000025.1"/>
</dbReference>
<reference evidence="2" key="1">
    <citation type="journal article" date="2014" name="Genome Announc.">
        <title>Genome Sequence of Arthrobacter siccitolerans 4J27, a Xeroprotectant-Producing Desiccation-Tolerant Microorganism.</title>
        <authorList>
            <person name="Manzanera M."/>
            <person name="Santa-Cruz-Calvo L."/>
            <person name="Vilchez J.I."/>
            <person name="Garcia-Fontana C."/>
            <person name="Silva-Castro G.A."/>
            <person name="Calvo C."/>
            <person name="Gonzalez-Lopez J."/>
        </authorList>
    </citation>
    <scope>NUCLEOTIDE SEQUENCE [LARGE SCALE GENOMIC DNA]</scope>
    <source>
        <strain evidence="2">4J27</strain>
    </source>
</reference>
<gene>
    <name evidence="1" type="ORF">ARTSIC4J27_263</name>
</gene>
<dbReference type="STRING" id="861266.ARTSIC4J27_263"/>
<evidence type="ECO:0000313" key="1">
    <source>
        <dbReference type="EMBL" id="CCQ44339.1"/>
    </source>
</evidence>
<dbReference type="Proteomes" id="UP000035722">
    <property type="component" value="Unassembled WGS sequence"/>
</dbReference>
<accession>A0A024GXW7</accession>
<protein>
    <submittedName>
        <fullName evidence="1">Uncharacterized protein</fullName>
    </submittedName>
</protein>
<dbReference type="AlphaFoldDB" id="A0A024GXW7"/>
<comment type="caution">
    <text evidence="1">The sequence shown here is derived from an EMBL/GenBank/DDBJ whole genome shotgun (WGS) entry which is preliminary data.</text>
</comment>
<sequence>MTPQIRLISARNAGTPVRVTLDDGRVVTGVIERSLTEHLKIHQEGAARPTIFLAEDVIEVRPA</sequence>
<organism evidence="1 2">
    <name type="scientific">Pseudarthrobacter siccitolerans</name>
    <dbReference type="NCBI Taxonomy" id="861266"/>
    <lineage>
        <taxon>Bacteria</taxon>
        <taxon>Bacillati</taxon>
        <taxon>Actinomycetota</taxon>
        <taxon>Actinomycetes</taxon>
        <taxon>Micrococcales</taxon>
        <taxon>Micrococcaceae</taxon>
        <taxon>Pseudarthrobacter</taxon>
    </lineage>
</organism>